<evidence type="ECO:0000256" key="7">
    <source>
        <dbReference type="SAM" id="MobiDB-lite"/>
    </source>
</evidence>
<feature type="domain" description="RNA polymerase sigma-70" evidence="9">
    <location>
        <begin position="353"/>
        <end position="379"/>
    </location>
</feature>
<dbReference type="InterPro" id="IPR000943">
    <property type="entry name" value="RNA_pol_sigma70"/>
</dbReference>
<comment type="subcellular location">
    <subcellularLocation>
        <location evidence="6">Cytoplasm</location>
    </subcellularLocation>
</comment>
<dbReference type="PROSITE" id="PS00715">
    <property type="entry name" value="SIGMA70_1"/>
    <property type="match status" value="1"/>
</dbReference>
<dbReference type="SUPFAM" id="SSF88946">
    <property type="entry name" value="Sigma2 domain of RNA polymerase sigma factors"/>
    <property type="match status" value="1"/>
</dbReference>
<organism evidence="10 11">
    <name type="scientific">Deinococcus hopiensis KR-140</name>
    <dbReference type="NCBI Taxonomy" id="695939"/>
    <lineage>
        <taxon>Bacteria</taxon>
        <taxon>Thermotogati</taxon>
        <taxon>Deinococcota</taxon>
        <taxon>Deinococci</taxon>
        <taxon>Deinococcales</taxon>
        <taxon>Deinococcaceae</taxon>
        <taxon>Deinococcus</taxon>
    </lineage>
</organism>
<feature type="short sequence motif" description="Interaction with polymerase core subunit RpoC" evidence="6">
    <location>
        <begin position="182"/>
        <end position="185"/>
    </location>
</feature>
<dbReference type="GO" id="GO:0003677">
    <property type="term" value="F:DNA binding"/>
    <property type="evidence" value="ECO:0007669"/>
    <property type="project" value="UniProtKB-UniRule"/>
</dbReference>
<proteinExistence type="inferred from homology"/>
<dbReference type="PROSITE" id="PS00716">
    <property type="entry name" value="SIGMA70_2"/>
    <property type="match status" value="1"/>
</dbReference>
<evidence type="ECO:0000256" key="5">
    <source>
        <dbReference type="ARBA" id="ARBA00023163"/>
    </source>
</evidence>
<dbReference type="InterPro" id="IPR028630">
    <property type="entry name" value="Sigma70_RpoD"/>
</dbReference>
<dbReference type="Pfam" id="PF04542">
    <property type="entry name" value="Sigma70_r2"/>
    <property type="match status" value="1"/>
</dbReference>
<evidence type="ECO:0000313" key="10">
    <source>
        <dbReference type="EMBL" id="SMB97671.1"/>
    </source>
</evidence>
<dbReference type="Pfam" id="PF00140">
    <property type="entry name" value="Sigma70_r1_2"/>
    <property type="match status" value="1"/>
</dbReference>
<evidence type="ECO:0000256" key="6">
    <source>
        <dbReference type="HAMAP-Rule" id="MF_00963"/>
    </source>
</evidence>
<accession>A0A1W1VX37</accession>
<dbReference type="PANTHER" id="PTHR30603:SF60">
    <property type="entry name" value="RNA POLYMERASE SIGMA FACTOR RPOD"/>
    <property type="match status" value="1"/>
</dbReference>
<keyword evidence="11" id="KW-1185">Reference proteome</keyword>
<dbReference type="AlphaFoldDB" id="A0A1W1VX37"/>
<keyword evidence="6" id="KW-0963">Cytoplasm</keyword>
<evidence type="ECO:0000313" key="11">
    <source>
        <dbReference type="Proteomes" id="UP000192582"/>
    </source>
</evidence>
<dbReference type="Pfam" id="PF04545">
    <property type="entry name" value="Sigma70_r4"/>
    <property type="match status" value="1"/>
</dbReference>
<dbReference type="HAMAP" id="MF_00963">
    <property type="entry name" value="Sigma70_RpoD_SigA"/>
    <property type="match status" value="1"/>
</dbReference>
<reference evidence="10 11" key="1">
    <citation type="submission" date="2017-04" db="EMBL/GenBank/DDBJ databases">
        <authorList>
            <person name="Afonso C.L."/>
            <person name="Miller P.J."/>
            <person name="Scott M.A."/>
            <person name="Spackman E."/>
            <person name="Goraichik I."/>
            <person name="Dimitrov K.M."/>
            <person name="Suarez D.L."/>
            <person name="Swayne D.E."/>
        </authorList>
    </citation>
    <scope>NUCLEOTIDE SEQUENCE [LARGE SCALE GENOMIC DNA]</scope>
    <source>
        <strain evidence="10 11">KR-140</strain>
    </source>
</reference>
<keyword evidence="2 6" id="KW-0805">Transcription regulation</keyword>
<dbReference type="InterPro" id="IPR013324">
    <property type="entry name" value="RNA_pol_sigma_r3/r4-like"/>
</dbReference>
<dbReference type="Gene3D" id="1.10.10.10">
    <property type="entry name" value="Winged helix-like DNA-binding domain superfamily/Winged helix DNA-binding domain"/>
    <property type="match status" value="2"/>
</dbReference>
<keyword evidence="5 6" id="KW-0804">Transcription</keyword>
<dbReference type="Proteomes" id="UP000192582">
    <property type="component" value="Unassembled WGS sequence"/>
</dbReference>
<dbReference type="PRINTS" id="PR00046">
    <property type="entry name" value="SIGMA70FCT"/>
</dbReference>
<dbReference type="Gene3D" id="1.10.601.10">
    <property type="entry name" value="RNA Polymerase Primary Sigma Factor"/>
    <property type="match status" value="2"/>
</dbReference>
<feature type="region of interest" description="Disordered" evidence="7">
    <location>
        <begin position="1"/>
        <end position="39"/>
    </location>
</feature>
<evidence type="ECO:0000256" key="4">
    <source>
        <dbReference type="ARBA" id="ARBA00023125"/>
    </source>
</evidence>
<dbReference type="InterPro" id="IPR007624">
    <property type="entry name" value="RNA_pol_sigma70_r3"/>
</dbReference>
<feature type="region of interest" description="Sigma-70 factor domain-2" evidence="6">
    <location>
        <begin position="158"/>
        <end position="228"/>
    </location>
</feature>
<dbReference type="STRING" id="695939.SAMN00790413_06116"/>
<keyword evidence="4 6" id="KW-0238">DNA-binding</keyword>
<dbReference type="PANTHER" id="PTHR30603">
    <property type="entry name" value="RNA POLYMERASE SIGMA FACTOR RPO"/>
    <property type="match status" value="1"/>
</dbReference>
<dbReference type="InterPro" id="IPR007630">
    <property type="entry name" value="RNA_pol_sigma70_r4"/>
</dbReference>
<comment type="similarity">
    <text evidence="6">Belongs to the sigma-70 factor family. RpoD/SigA subfamily.</text>
</comment>
<dbReference type="InterPro" id="IPR013325">
    <property type="entry name" value="RNA_pol_sigma_r2"/>
</dbReference>
<dbReference type="FunFam" id="1.10.601.10:FF:000001">
    <property type="entry name" value="RNA polymerase sigma factor SigA"/>
    <property type="match status" value="1"/>
</dbReference>
<keyword evidence="3 6" id="KW-0731">Sigma factor</keyword>
<evidence type="ECO:0000256" key="2">
    <source>
        <dbReference type="ARBA" id="ARBA00023015"/>
    </source>
</evidence>
<dbReference type="GO" id="GO:0016987">
    <property type="term" value="F:sigma factor activity"/>
    <property type="evidence" value="ECO:0007669"/>
    <property type="project" value="UniProtKB-UniRule"/>
</dbReference>
<name>A0A1W1VX37_9DEIO</name>
<feature type="DNA-binding region" description="H-T-H motif" evidence="6">
    <location>
        <begin position="354"/>
        <end position="373"/>
    </location>
</feature>
<sequence length="395" mass="44302">MGLSYAAGNDGFPANGPRVSVPPGARKRSAAFEEDERLTPEAEELLAKVLEYGPSAEVPLDEEDVEEDVTAEPEEDERVMLELTDVPLAVSMDPVRQYLHEIGRVPLLTHTEEIELARRMEAGEEAGQRLQTEADLDARERRRLHRVVEDGQAAKQHLIEANLRLVVSIAKKYSNRGMGLLDLIQEGSAGLIRGAEKFEYRKGFKFSTYATWWIRQAVSRAIADQGRNIRLPVHVTETLNKLSRTARSLGQELGRDASAEEIAEAMGPGWDSGRVKEMRQITQDTLSLASPVGDEGDSTYGDFIPDNTRESPLDQVTGVLLGEEIERMLGMLDAREAQVLRLRKGLADGQEHTLEEVGQHFGVTRERIRQIENKALRKLKYHQGKQRTLRDYLDD</sequence>
<evidence type="ECO:0000256" key="1">
    <source>
        <dbReference type="ARBA" id="ARBA00011344"/>
    </source>
</evidence>
<comment type="function">
    <text evidence="6">Sigma factors are initiation factors that promote the attachment of RNA polymerase to specific initiation sites and are then released. This sigma factor is the primary sigma factor during exponential growth.</text>
</comment>
<comment type="caution">
    <text evidence="6">Lacks conserved residue(s) required for the propagation of feature annotation.</text>
</comment>
<dbReference type="SUPFAM" id="SSF88659">
    <property type="entry name" value="Sigma3 and sigma4 domains of RNA polymerase sigma factors"/>
    <property type="match status" value="2"/>
</dbReference>
<dbReference type="InterPro" id="IPR014284">
    <property type="entry name" value="RNA_pol_sigma-70_dom"/>
</dbReference>
<dbReference type="GO" id="GO:0006352">
    <property type="term" value="P:DNA-templated transcription initiation"/>
    <property type="evidence" value="ECO:0007669"/>
    <property type="project" value="UniProtKB-UniRule"/>
</dbReference>
<dbReference type="CDD" id="cd06171">
    <property type="entry name" value="Sigma70_r4"/>
    <property type="match status" value="1"/>
</dbReference>
<protein>
    <recommendedName>
        <fullName evidence="6">RNA polymerase sigma factor SigA</fullName>
    </recommendedName>
</protein>
<evidence type="ECO:0000259" key="9">
    <source>
        <dbReference type="PROSITE" id="PS00716"/>
    </source>
</evidence>
<comment type="subunit">
    <text evidence="1">Interacts transiently with the RNA polymerase catalytic core formed by RpoA, RpoB, RpoC and RpoZ (2 alpha, 1 beta, 1 beta' and 1 omega subunit) to form the RNA polymerase holoenzyme that can initiate transcription.</text>
</comment>
<evidence type="ECO:0000259" key="8">
    <source>
        <dbReference type="PROSITE" id="PS00715"/>
    </source>
</evidence>
<dbReference type="InterPro" id="IPR009042">
    <property type="entry name" value="RNA_pol_sigma70_r1_2"/>
</dbReference>
<dbReference type="InterPro" id="IPR036388">
    <property type="entry name" value="WH-like_DNA-bd_sf"/>
</dbReference>
<dbReference type="InterPro" id="IPR007627">
    <property type="entry name" value="RNA_pol_sigma70_r2"/>
</dbReference>
<dbReference type="InterPro" id="IPR050239">
    <property type="entry name" value="Sigma-70_RNA_pol_init_factors"/>
</dbReference>
<dbReference type="Pfam" id="PF04539">
    <property type="entry name" value="Sigma70_r3"/>
    <property type="match status" value="1"/>
</dbReference>
<evidence type="ECO:0000256" key="3">
    <source>
        <dbReference type="ARBA" id="ARBA00023082"/>
    </source>
</evidence>
<feature type="domain" description="RNA polymerase sigma-70" evidence="8">
    <location>
        <begin position="182"/>
        <end position="195"/>
    </location>
</feature>
<feature type="compositionally biased region" description="Acidic residues" evidence="7">
    <location>
        <begin position="59"/>
        <end position="75"/>
    </location>
</feature>
<gene>
    <name evidence="6" type="primary">sigA</name>
    <name evidence="10" type="ORF">SAMN00790413_06116</name>
</gene>
<feature type="region of interest" description="Disordered" evidence="7">
    <location>
        <begin position="53"/>
        <end position="75"/>
    </location>
</feature>
<dbReference type="GO" id="GO:0005737">
    <property type="term" value="C:cytoplasm"/>
    <property type="evidence" value="ECO:0007669"/>
    <property type="project" value="UniProtKB-SubCell"/>
</dbReference>
<dbReference type="NCBIfam" id="TIGR02937">
    <property type="entry name" value="sigma70-ECF"/>
    <property type="match status" value="1"/>
</dbReference>
<dbReference type="EMBL" id="FWWU01000011">
    <property type="protein sequence ID" value="SMB97671.1"/>
    <property type="molecule type" value="Genomic_DNA"/>
</dbReference>